<evidence type="ECO:0000256" key="2">
    <source>
        <dbReference type="ARBA" id="ARBA00022723"/>
    </source>
</evidence>
<dbReference type="GO" id="GO:0051213">
    <property type="term" value="F:dioxygenase activity"/>
    <property type="evidence" value="ECO:0007669"/>
    <property type="project" value="UniProtKB-KW"/>
</dbReference>
<keyword evidence="8" id="KW-1185">Reference proteome</keyword>
<dbReference type="InterPro" id="IPR034812">
    <property type="entry name" value="Ppo-like_N"/>
</dbReference>
<proteinExistence type="predicted"/>
<dbReference type="PRINTS" id="PR00457">
    <property type="entry name" value="ANPEROXIDASE"/>
</dbReference>
<accession>A0A4S4N5I2</accession>
<keyword evidence="2 6" id="KW-0479">Metal-binding</keyword>
<dbReference type="InterPro" id="IPR037120">
    <property type="entry name" value="Haem_peroxidase_sf_animal"/>
</dbReference>
<dbReference type="OrthoDB" id="823504at2759"/>
<dbReference type="InterPro" id="IPR036396">
    <property type="entry name" value="Cyt_P450_sf"/>
</dbReference>
<dbReference type="SUPFAM" id="SSF48264">
    <property type="entry name" value="Cytochrome P450"/>
    <property type="match status" value="1"/>
</dbReference>
<dbReference type="PANTHER" id="PTHR11903:SF37">
    <property type="entry name" value="PSI-PRODUCING OXYGENASE A"/>
    <property type="match status" value="1"/>
</dbReference>
<dbReference type="Gene3D" id="1.10.630.10">
    <property type="entry name" value="Cytochrome P450"/>
    <property type="match status" value="1"/>
</dbReference>
<dbReference type="GO" id="GO:0004601">
    <property type="term" value="F:peroxidase activity"/>
    <property type="evidence" value="ECO:0007669"/>
    <property type="project" value="InterPro"/>
</dbReference>
<dbReference type="GO" id="GO:0004497">
    <property type="term" value="F:monooxygenase activity"/>
    <property type="evidence" value="ECO:0007669"/>
    <property type="project" value="InterPro"/>
</dbReference>
<keyword evidence="5 6" id="KW-0408">Iron</keyword>
<dbReference type="Pfam" id="PF03098">
    <property type="entry name" value="An_peroxidase"/>
    <property type="match status" value="1"/>
</dbReference>
<dbReference type="GO" id="GO:0005506">
    <property type="term" value="F:iron ion binding"/>
    <property type="evidence" value="ECO:0007669"/>
    <property type="project" value="InterPro"/>
</dbReference>
<dbReference type="GO" id="GO:0006631">
    <property type="term" value="P:fatty acid metabolic process"/>
    <property type="evidence" value="ECO:0007669"/>
    <property type="project" value="UniProtKB-ARBA"/>
</dbReference>
<keyword evidence="1 6" id="KW-0349">Heme</keyword>
<reference evidence="7 8" key="1">
    <citation type="submission" date="2019-02" db="EMBL/GenBank/DDBJ databases">
        <title>Genome sequencing of the rare red list fungi Antrodiella citrinella (Flaviporus citrinellus).</title>
        <authorList>
            <person name="Buettner E."/>
            <person name="Kellner H."/>
        </authorList>
    </citation>
    <scope>NUCLEOTIDE SEQUENCE [LARGE SCALE GENOMIC DNA]</scope>
    <source>
        <strain evidence="7 8">DSM 108506</strain>
    </source>
</reference>
<dbReference type="EMBL" id="SGPM01000060">
    <property type="protein sequence ID" value="THH31040.1"/>
    <property type="molecule type" value="Genomic_DNA"/>
</dbReference>
<dbReference type="AlphaFoldDB" id="A0A4S4N5I2"/>
<dbReference type="PROSITE" id="PS50292">
    <property type="entry name" value="PEROXIDASE_3"/>
    <property type="match status" value="1"/>
</dbReference>
<dbReference type="Proteomes" id="UP000308730">
    <property type="component" value="Unassembled WGS sequence"/>
</dbReference>
<dbReference type="SUPFAM" id="SSF48113">
    <property type="entry name" value="Heme-dependent peroxidases"/>
    <property type="match status" value="1"/>
</dbReference>
<evidence type="ECO:0000256" key="1">
    <source>
        <dbReference type="ARBA" id="ARBA00022617"/>
    </source>
</evidence>
<gene>
    <name evidence="7" type="ORF">EUX98_g3161</name>
</gene>
<dbReference type="GO" id="GO:0016705">
    <property type="term" value="F:oxidoreductase activity, acting on paired donors, with incorporation or reduction of molecular oxygen"/>
    <property type="evidence" value="ECO:0007669"/>
    <property type="project" value="InterPro"/>
</dbReference>
<sequence length="1129" mass="124428">MSNSKIVALADAVYLSERPLPNAPDGRYDAQVKPATDPADPNANHSALYKLVSAVEDGIKKGPIVNDIKIIPALVDLFEHGDAIDDRKQLFTQGLAALCRLPQTTELSKKANDTVISVLYETLAHPPASYVGSNVSFASAPSQPTWPNDKPIADGKVSNAIPAAAQGAPAPRFQGNFREADGGGNNPLMPDLGRAGQPYARSVQSKHPLPANTLPDTGLVFDSLLKARDFQGHPGGNSSLTFAYASLVTHQLFRTDPRDMTKNNTSSYLDLSVLYGINQDQQDMVRNKESGAGLLWPDSFAEDRLVLVPPAATALLVIFSRNHNYIANTLLQINERGRWTSPPPTDPVKRALQDEEIFQTARLVNCGHFMAMIFGDYVAGFLGLGRDGSSWSMNPFDPIKLSDGTSVERGEGNNCSVEFNLLYRWHATTAAKDIAWTEDLFRDAFDNKPFDQLQLKDFVPAVSKAWRTVDPNPRTRTFSGLKRQADGSFKDDDLARVLQDATESVAGAYRARGTPGVLRIIEILGMEQGRTWGVCTMNEFRKFLGLKTFDSFEEWNSTPEIAQTARQLYGHIDNLELYPGLQAEDCMPLGPGSGICCGYTMTRAILGDAIALVRGDRFYTTDYTPGNLTTWGFQDCARDPNNGAFGAALPKLLFRHLPRHYPANSVYALYPFFTPEVTRQNLTKLGIVKNYNFDRPKPQPIPKIVDTLTGIRYVFGDPAKYKTTYGDDMRLLTQGYGFFLVFEEPAKHEKDRALVLHSLFPSQDSMAQYINFYKSKTIELIKETSYKVFGSPGTRVDIVRNVINITSVHWAADYLIGIPLKTKATPNGMFTEQEIYDIFSLLFTCVFINVQPEHGWSLRTQAKQFGDVINSLIEKSLNEAAPRTAGNPLVGLFSAVSNMIWPTDKKLCHPFLANLAESGRPTKDLVGNVVGLAVGSSVNYAQAVAQVVDFYLDDARAAERADIISLCKKTDAASTERLRGYVREGQRLNPQFAGLLRVSAVADQIPLGEGRPPVSVVPGDIIFSSYRNAQLNPKDFPDPYKVDPTRPKSSYQNQGAGFHGCPGVNFAEQTIPEILRIVFSLKNIRRAPGAAGKMAGFMLNQFGTDNRMYLTDTGNLSPWPGSLTIVYDE</sequence>
<keyword evidence="3" id="KW-0223">Dioxygenase</keyword>
<dbReference type="CDD" id="cd20612">
    <property type="entry name" value="CYP_LDS-like_C"/>
    <property type="match status" value="1"/>
</dbReference>
<keyword evidence="4" id="KW-0560">Oxidoreductase</keyword>
<evidence type="ECO:0000256" key="6">
    <source>
        <dbReference type="PIRSR" id="PIRSR619791-2"/>
    </source>
</evidence>
<dbReference type="InterPro" id="IPR050783">
    <property type="entry name" value="Oxylipin_biosynth_metab"/>
</dbReference>
<dbReference type="Gene3D" id="1.10.640.10">
    <property type="entry name" value="Haem peroxidase domain superfamily, animal type"/>
    <property type="match status" value="1"/>
</dbReference>
<evidence type="ECO:0000313" key="8">
    <source>
        <dbReference type="Proteomes" id="UP000308730"/>
    </source>
</evidence>
<organism evidence="7 8">
    <name type="scientific">Antrodiella citrinella</name>
    <dbReference type="NCBI Taxonomy" id="2447956"/>
    <lineage>
        <taxon>Eukaryota</taxon>
        <taxon>Fungi</taxon>
        <taxon>Dikarya</taxon>
        <taxon>Basidiomycota</taxon>
        <taxon>Agaricomycotina</taxon>
        <taxon>Agaricomycetes</taxon>
        <taxon>Polyporales</taxon>
        <taxon>Steccherinaceae</taxon>
        <taxon>Antrodiella</taxon>
    </lineage>
</organism>
<dbReference type="GO" id="GO:0020037">
    <property type="term" value="F:heme binding"/>
    <property type="evidence" value="ECO:0007669"/>
    <property type="project" value="InterPro"/>
</dbReference>
<evidence type="ECO:0000256" key="4">
    <source>
        <dbReference type="ARBA" id="ARBA00023002"/>
    </source>
</evidence>
<dbReference type="InterPro" id="IPR019791">
    <property type="entry name" value="Haem_peroxidase_animal"/>
</dbReference>
<evidence type="ECO:0008006" key="9">
    <source>
        <dbReference type="Google" id="ProtNLM"/>
    </source>
</evidence>
<evidence type="ECO:0000256" key="3">
    <source>
        <dbReference type="ARBA" id="ARBA00022964"/>
    </source>
</evidence>
<name>A0A4S4N5I2_9APHY</name>
<dbReference type="InterPro" id="IPR010255">
    <property type="entry name" value="Haem_peroxidase_sf"/>
</dbReference>
<dbReference type="CDD" id="cd09817">
    <property type="entry name" value="linoleate_diol_synthase_like"/>
    <property type="match status" value="1"/>
</dbReference>
<dbReference type="PANTHER" id="PTHR11903">
    <property type="entry name" value="PROSTAGLANDIN G/H SYNTHASE"/>
    <property type="match status" value="1"/>
</dbReference>
<dbReference type="GO" id="GO:0006979">
    <property type="term" value="P:response to oxidative stress"/>
    <property type="evidence" value="ECO:0007669"/>
    <property type="project" value="InterPro"/>
</dbReference>
<feature type="binding site" description="axial binding residue" evidence="6">
    <location>
        <position position="426"/>
    </location>
    <ligand>
        <name>heme b</name>
        <dbReference type="ChEBI" id="CHEBI:60344"/>
    </ligand>
    <ligandPart>
        <name>Fe</name>
        <dbReference type="ChEBI" id="CHEBI:18248"/>
    </ligandPart>
</feature>
<protein>
    <recommendedName>
        <fullName evidence="9">Linoleate 8R-lipoxygenase</fullName>
    </recommendedName>
</protein>
<comment type="caution">
    <text evidence="7">The sequence shown here is derived from an EMBL/GenBank/DDBJ whole genome shotgun (WGS) entry which is preliminary data.</text>
</comment>
<evidence type="ECO:0000313" key="7">
    <source>
        <dbReference type="EMBL" id="THH31040.1"/>
    </source>
</evidence>
<evidence type="ECO:0000256" key="5">
    <source>
        <dbReference type="ARBA" id="ARBA00023004"/>
    </source>
</evidence>